<dbReference type="InterPro" id="IPR005186">
    <property type="entry name" value="FlaG"/>
</dbReference>
<keyword evidence="1" id="KW-0282">Flagellum</keyword>
<dbReference type="Proteomes" id="UP000192602">
    <property type="component" value="Unassembled WGS sequence"/>
</dbReference>
<keyword evidence="2" id="KW-1185">Reference proteome</keyword>
<accession>A0A1W1WTC9</accession>
<dbReference type="EMBL" id="FWWZ01000001">
    <property type="protein sequence ID" value="SMC09310.1"/>
    <property type="molecule type" value="Genomic_DNA"/>
</dbReference>
<dbReference type="RefSeq" id="WP_084275545.1">
    <property type="nucleotide sequence ID" value="NZ_AP026671.1"/>
</dbReference>
<sequence>MDVKAIQSTQAAIDMHTANLAQKNELSSSNEKKLNDEELFKKLDPLMQNDIIKKTVEQLNEKLQLFNSSLRVEIDKDTGIQVVKIVDSKTKEVIRQLPPESVLKIAKYIDEITGLLFEKKV</sequence>
<dbReference type="OrthoDB" id="5516677at2"/>
<dbReference type="InterPro" id="IPR035924">
    <property type="entry name" value="FlaG-like_sf"/>
</dbReference>
<dbReference type="SUPFAM" id="SSF160214">
    <property type="entry name" value="FlaG-like"/>
    <property type="match status" value="1"/>
</dbReference>
<gene>
    <name evidence="1" type="ORF">SAMN05660197_1116</name>
</gene>
<dbReference type="Pfam" id="PF03646">
    <property type="entry name" value="FlaG"/>
    <property type="match status" value="1"/>
</dbReference>
<reference evidence="2" key="1">
    <citation type="submission" date="2017-04" db="EMBL/GenBank/DDBJ databases">
        <authorList>
            <person name="Varghese N."/>
            <person name="Submissions S."/>
        </authorList>
    </citation>
    <scope>NUCLEOTIDE SEQUENCE [LARGE SCALE GENOMIC DNA]</scope>
    <source>
        <strain evidence="2">DSM 16512</strain>
    </source>
</reference>
<organism evidence="1 2">
    <name type="scientific">Nitratiruptor tergarcus DSM 16512</name>
    <dbReference type="NCBI Taxonomy" id="1069081"/>
    <lineage>
        <taxon>Bacteria</taxon>
        <taxon>Pseudomonadati</taxon>
        <taxon>Campylobacterota</taxon>
        <taxon>Epsilonproteobacteria</taxon>
        <taxon>Nautiliales</taxon>
        <taxon>Nitratiruptoraceae</taxon>
        <taxon>Nitratiruptor</taxon>
    </lineage>
</organism>
<protein>
    <submittedName>
        <fullName evidence="1">Flagellar protein FlaG</fullName>
    </submittedName>
</protein>
<evidence type="ECO:0000313" key="2">
    <source>
        <dbReference type="Proteomes" id="UP000192602"/>
    </source>
</evidence>
<dbReference type="Gene3D" id="3.30.160.170">
    <property type="entry name" value="FlaG-like"/>
    <property type="match status" value="1"/>
</dbReference>
<keyword evidence="1" id="KW-0969">Cilium</keyword>
<dbReference type="AlphaFoldDB" id="A0A1W1WTC9"/>
<dbReference type="STRING" id="1069081.SAMN05660197_1116"/>
<dbReference type="PANTHER" id="PTHR37166">
    <property type="entry name" value="PROTEIN FLAG"/>
    <property type="match status" value="1"/>
</dbReference>
<evidence type="ECO:0000313" key="1">
    <source>
        <dbReference type="EMBL" id="SMC09310.1"/>
    </source>
</evidence>
<name>A0A1W1WTC9_9BACT</name>
<dbReference type="PANTHER" id="PTHR37166:SF1">
    <property type="entry name" value="PROTEIN FLAG"/>
    <property type="match status" value="1"/>
</dbReference>
<proteinExistence type="predicted"/>
<keyword evidence="1" id="KW-0966">Cell projection</keyword>